<dbReference type="InterPro" id="IPR016140">
    <property type="entry name" value="Bifunc_inhib/LTP/seed_store"/>
</dbReference>
<comment type="similarity">
    <text evidence="1 4">Belongs to the plant LTP family.</text>
</comment>
<dbReference type="InterPro" id="IPR000528">
    <property type="entry name" value="Plant_nsLTP"/>
</dbReference>
<protein>
    <recommendedName>
        <fullName evidence="4">Non-specific lipid-transfer protein</fullName>
    </recommendedName>
</protein>
<dbReference type="Gene3D" id="1.10.110.10">
    <property type="entry name" value="Plant lipid-transfer and hydrophobic proteins"/>
    <property type="match status" value="1"/>
</dbReference>
<dbReference type="Proteomes" id="UP001159364">
    <property type="component" value="Linkage Group LG08"/>
</dbReference>
<dbReference type="FunFam" id="1.10.110.10:FF:000002">
    <property type="entry name" value="Non-specific lipid-transfer protein"/>
    <property type="match status" value="1"/>
</dbReference>
<dbReference type="InterPro" id="IPR036312">
    <property type="entry name" value="Bifun_inhib/LTP/seed_sf"/>
</dbReference>
<proteinExistence type="inferred from homology"/>
<gene>
    <name evidence="7" type="ORF">K2173_008156</name>
</gene>
<dbReference type="PRINTS" id="PR00382">
    <property type="entry name" value="LIPIDTRNSFER"/>
</dbReference>
<dbReference type="AlphaFoldDB" id="A0AAV8UBY1"/>
<keyword evidence="2 4" id="KW-0813">Transport</keyword>
<accession>A0AAV8UBY1</accession>
<feature type="chain" id="PRO_5043372956" description="Non-specific lipid-transfer protein" evidence="5">
    <location>
        <begin position="25"/>
        <end position="115"/>
    </location>
</feature>
<keyword evidence="4" id="KW-0446">Lipid-binding</keyword>
<evidence type="ECO:0000313" key="8">
    <source>
        <dbReference type="Proteomes" id="UP001159364"/>
    </source>
</evidence>
<dbReference type="SMART" id="SM00499">
    <property type="entry name" value="AAI"/>
    <property type="match status" value="1"/>
</dbReference>
<organism evidence="7 8">
    <name type="scientific">Erythroxylum novogranatense</name>
    <dbReference type="NCBI Taxonomy" id="1862640"/>
    <lineage>
        <taxon>Eukaryota</taxon>
        <taxon>Viridiplantae</taxon>
        <taxon>Streptophyta</taxon>
        <taxon>Embryophyta</taxon>
        <taxon>Tracheophyta</taxon>
        <taxon>Spermatophyta</taxon>
        <taxon>Magnoliopsida</taxon>
        <taxon>eudicotyledons</taxon>
        <taxon>Gunneridae</taxon>
        <taxon>Pentapetalae</taxon>
        <taxon>rosids</taxon>
        <taxon>fabids</taxon>
        <taxon>Malpighiales</taxon>
        <taxon>Erythroxylaceae</taxon>
        <taxon>Erythroxylum</taxon>
    </lineage>
</organism>
<keyword evidence="5" id="KW-0732">Signal</keyword>
<evidence type="ECO:0000256" key="1">
    <source>
        <dbReference type="ARBA" id="ARBA00009748"/>
    </source>
</evidence>
<name>A0AAV8UBY1_9ROSI</name>
<feature type="domain" description="Bifunctional inhibitor/plant lipid transfer protein/seed storage helical" evidence="6">
    <location>
        <begin position="27"/>
        <end position="111"/>
    </location>
</feature>
<evidence type="ECO:0000259" key="6">
    <source>
        <dbReference type="SMART" id="SM00499"/>
    </source>
</evidence>
<evidence type="ECO:0000256" key="3">
    <source>
        <dbReference type="ARBA" id="ARBA00023157"/>
    </source>
</evidence>
<keyword evidence="8" id="KW-1185">Reference proteome</keyword>
<dbReference type="GO" id="GO:0008289">
    <property type="term" value="F:lipid binding"/>
    <property type="evidence" value="ECO:0007669"/>
    <property type="project" value="UniProtKB-KW"/>
</dbReference>
<evidence type="ECO:0000256" key="5">
    <source>
        <dbReference type="SAM" id="SignalP"/>
    </source>
</evidence>
<dbReference type="EMBL" id="JAIWQS010000008">
    <property type="protein sequence ID" value="KAJ8898847.1"/>
    <property type="molecule type" value="Genomic_DNA"/>
</dbReference>
<comment type="function">
    <text evidence="4">Plant non-specific lipid-transfer proteins transfer phospholipids as well as galactolipids across membranes. May play a role in wax or cutin deposition in the cell walls of expanding epidermal cells and certain secretory tissues.</text>
</comment>
<dbReference type="PROSITE" id="PS00597">
    <property type="entry name" value="PLANT_LTP"/>
    <property type="match status" value="1"/>
</dbReference>
<keyword evidence="3" id="KW-1015">Disulfide bond</keyword>
<dbReference type="PANTHER" id="PTHR33076">
    <property type="entry name" value="NON-SPECIFIC LIPID-TRANSFER PROTEIN 2-RELATED"/>
    <property type="match status" value="1"/>
</dbReference>
<evidence type="ECO:0000313" key="7">
    <source>
        <dbReference type="EMBL" id="KAJ8898847.1"/>
    </source>
</evidence>
<dbReference type="SUPFAM" id="SSF47699">
    <property type="entry name" value="Bifunctional inhibitor/lipid-transfer protein/seed storage 2S albumin"/>
    <property type="match status" value="1"/>
</dbReference>
<evidence type="ECO:0000256" key="4">
    <source>
        <dbReference type="RuleBase" id="RU000628"/>
    </source>
</evidence>
<dbReference type="Pfam" id="PF00234">
    <property type="entry name" value="Tryp_alpha_amyl"/>
    <property type="match status" value="1"/>
</dbReference>
<evidence type="ECO:0000256" key="2">
    <source>
        <dbReference type="ARBA" id="ARBA00022448"/>
    </source>
</evidence>
<comment type="caution">
    <text evidence="7">The sequence shown here is derived from an EMBL/GenBank/DDBJ whole genome shotgun (WGS) entry which is preliminary data.</text>
</comment>
<dbReference type="CDD" id="cd01960">
    <property type="entry name" value="nsLTP1"/>
    <property type="match status" value="1"/>
</dbReference>
<feature type="signal peptide" evidence="5">
    <location>
        <begin position="1"/>
        <end position="24"/>
    </location>
</feature>
<reference evidence="7 8" key="1">
    <citation type="submission" date="2021-09" db="EMBL/GenBank/DDBJ databases">
        <title>Genomic insights and catalytic innovation underlie evolution of tropane alkaloids biosynthesis.</title>
        <authorList>
            <person name="Wang Y.-J."/>
            <person name="Tian T."/>
            <person name="Huang J.-P."/>
            <person name="Huang S.-X."/>
        </authorList>
    </citation>
    <scope>NUCLEOTIDE SEQUENCE [LARGE SCALE GENOMIC DNA]</scope>
    <source>
        <strain evidence="7">KIB-2018</strain>
        <tissue evidence="7">Leaf</tissue>
    </source>
</reference>
<dbReference type="GO" id="GO:0006869">
    <property type="term" value="P:lipid transport"/>
    <property type="evidence" value="ECO:0007669"/>
    <property type="project" value="InterPro"/>
</dbReference>
<sequence>MASLKLVCVVLVCMVITTPMTTQAITCGQVSGKLAPCVNFLKTGGPVPGDCCSGVKAINDAAQTTPDRQAACQCLKNAASSISGINPGNAASLPSACGVNVGYPISTSVDCKSVK</sequence>